<keyword evidence="1" id="KW-0479">Metal-binding</keyword>
<dbReference type="GO" id="GO:0016301">
    <property type="term" value="F:kinase activity"/>
    <property type="evidence" value="ECO:0007669"/>
    <property type="project" value="UniProtKB-KW"/>
</dbReference>
<feature type="binding site" evidence="1">
    <location>
        <position position="83"/>
    </location>
    <ligand>
        <name>Zn(2+)</name>
        <dbReference type="ChEBI" id="CHEBI:29105"/>
    </ligand>
</feature>
<name>A0A0L0BT06_LUCCU</name>
<dbReference type="SUPFAM" id="SSF101152">
    <property type="entry name" value="Mob1/phocein"/>
    <property type="match status" value="1"/>
</dbReference>
<dbReference type="InterPro" id="IPR036703">
    <property type="entry name" value="MOB_kinase_act_sf"/>
</dbReference>
<dbReference type="Pfam" id="PF03637">
    <property type="entry name" value="Mob1_phocein"/>
    <property type="match status" value="1"/>
</dbReference>
<accession>A0A0L0BT06</accession>
<protein>
    <submittedName>
        <fullName evidence="2">MOB kinase activator-like 3</fullName>
    </submittedName>
</protein>
<dbReference type="Proteomes" id="UP000037069">
    <property type="component" value="Unassembled WGS sequence"/>
</dbReference>
<dbReference type="EMBL" id="JRES01001417">
    <property type="protein sequence ID" value="KNC23118.1"/>
    <property type="molecule type" value="Genomic_DNA"/>
</dbReference>
<keyword evidence="3" id="KW-1185">Reference proteome</keyword>
<evidence type="ECO:0000313" key="2">
    <source>
        <dbReference type="EMBL" id="KNC23118.1"/>
    </source>
</evidence>
<keyword evidence="2" id="KW-0418">Kinase</keyword>
<dbReference type="Gene3D" id="1.20.140.30">
    <property type="entry name" value="MOB kinase activator"/>
    <property type="match status" value="1"/>
</dbReference>
<reference evidence="2 3" key="1">
    <citation type="journal article" date="2015" name="Nat. Commun.">
        <title>Lucilia cuprina genome unlocks parasitic fly biology to underpin future interventions.</title>
        <authorList>
            <person name="Anstead C.A."/>
            <person name="Korhonen P.K."/>
            <person name="Young N.D."/>
            <person name="Hall R.S."/>
            <person name="Jex A.R."/>
            <person name="Murali S.C."/>
            <person name="Hughes D.S."/>
            <person name="Lee S.F."/>
            <person name="Perry T."/>
            <person name="Stroehlein A.J."/>
            <person name="Ansell B.R."/>
            <person name="Breugelmans B."/>
            <person name="Hofmann A."/>
            <person name="Qu J."/>
            <person name="Dugan S."/>
            <person name="Lee S.L."/>
            <person name="Chao H."/>
            <person name="Dinh H."/>
            <person name="Han Y."/>
            <person name="Doddapaneni H.V."/>
            <person name="Worley K.C."/>
            <person name="Muzny D.M."/>
            <person name="Ioannidis P."/>
            <person name="Waterhouse R.M."/>
            <person name="Zdobnov E.M."/>
            <person name="James P.J."/>
            <person name="Bagnall N.H."/>
            <person name="Kotze A.C."/>
            <person name="Gibbs R.A."/>
            <person name="Richards S."/>
            <person name="Batterham P."/>
            <person name="Gasser R.B."/>
        </authorList>
    </citation>
    <scope>NUCLEOTIDE SEQUENCE [LARGE SCALE GENOMIC DNA]</scope>
    <source>
        <strain evidence="2 3">LS</strain>
        <tissue evidence="2">Full body</tissue>
    </source>
</reference>
<dbReference type="PANTHER" id="PTHR22599">
    <property type="entry name" value="MPS ONE BINDER KINASE ACTIVATOR-LIKE MOB"/>
    <property type="match status" value="1"/>
</dbReference>
<dbReference type="AlphaFoldDB" id="A0A0L0BT06"/>
<sequence>MALNGFLDFFQKGKTFRPKKRFTAGTIRYSLHKQAQASLQSGINLRHVVRLPEGENLNDWIAVHVVDFFNRINLIYGTVSEYCNENTCPTMCGGSRYEYLWADGESVEPSYYQCNRDIQNLFFHNPMNWYTKADDT</sequence>
<dbReference type="InterPro" id="IPR005301">
    <property type="entry name" value="MOB_kinase_act_fam"/>
</dbReference>
<keyword evidence="2" id="KW-0808">Transferase</keyword>
<keyword evidence="1" id="KW-0862">Zinc</keyword>
<dbReference type="OrthoDB" id="8170117at2759"/>
<organism evidence="2 3">
    <name type="scientific">Lucilia cuprina</name>
    <name type="common">Green bottle fly</name>
    <name type="synonym">Australian sheep blowfly</name>
    <dbReference type="NCBI Taxonomy" id="7375"/>
    <lineage>
        <taxon>Eukaryota</taxon>
        <taxon>Metazoa</taxon>
        <taxon>Ecdysozoa</taxon>
        <taxon>Arthropoda</taxon>
        <taxon>Hexapoda</taxon>
        <taxon>Insecta</taxon>
        <taxon>Pterygota</taxon>
        <taxon>Neoptera</taxon>
        <taxon>Endopterygota</taxon>
        <taxon>Diptera</taxon>
        <taxon>Brachycera</taxon>
        <taxon>Muscomorpha</taxon>
        <taxon>Oestroidea</taxon>
        <taxon>Calliphoridae</taxon>
        <taxon>Luciliinae</taxon>
        <taxon>Lucilia</taxon>
    </lineage>
</organism>
<evidence type="ECO:0000256" key="1">
    <source>
        <dbReference type="PIRSR" id="PIRSR605301-1"/>
    </source>
</evidence>
<feature type="binding site" evidence="1">
    <location>
        <position position="88"/>
    </location>
    <ligand>
        <name>Zn(2+)</name>
        <dbReference type="ChEBI" id="CHEBI:29105"/>
    </ligand>
</feature>
<dbReference type="SMART" id="SM01388">
    <property type="entry name" value="Mob1_phocein"/>
    <property type="match status" value="1"/>
</dbReference>
<gene>
    <name evidence="2" type="ORF">FF38_13745</name>
</gene>
<comment type="caution">
    <text evidence="2">The sequence shown here is derived from an EMBL/GenBank/DDBJ whole genome shotgun (WGS) entry which is preliminary data.</text>
</comment>
<proteinExistence type="predicted"/>
<dbReference type="OMA" id="MINTHNN"/>
<evidence type="ECO:0000313" key="3">
    <source>
        <dbReference type="Proteomes" id="UP000037069"/>
    </source>
</evidence>